<evidence type="ECO:0000313" key="1">
    <source>
        <dbReference type="EMBL" id="MBW8728800.1"/>
    </source>
</evidence>
<dbReference type="Proteomes" id="UP000700706">
    <property type="component" value="Unassembled WGS sequence"/>
</dbReference>
<evidence type="ECO:0000313" key="2">
    <source>
        <dbReference type="Proteomes" id="UP000700706"/>
    </source>
</evidence>
<comment type="caution">
    <text evidence="1">The sequence shown here is derived from an EMBL/GenBank/DDBJ whole genome shotgun (WGS) entry which is preliminary data.</text>
</comment>
<reference evidence="1" key="1">
    <citation type="submission" date="2020-06" db="EMBL/GenBank/DDBJ databases">
        <title>Stable isotope informed genome-resolved metagenomics uncovers potential trophic interactions in rhizosphere soil.</title>
        <authorList>
            <person name="Starr E.P."/>
            <person name="Shi S."/>
            <person name="Blazewicz S.J."/>
            <person name="Koch B.J."/>
            <person name="Probst A.J."/>
            <person name="Hungate B.A."/>
            <person name="Pett-Ridge J."/>
            <person name="Firestone M.K."/>
            <person name="Banfield J.F."/>
        </authorList>
    </citation>
    <scope>NUCLEOTIDE SEQUENCE</scope>
    <source>
        <strain evidence="1">YM_69_17</strain>
    </source>
</reference>
<protein>
    <submittedName>
        <fullName evidence="1">Uncharacterized protein</fullName>
    </submittedName>
</protein>
<dbReference type="Gene3D" id="2.60.120.560">
    <property type="entry name" value="Exo-inulinase, domain 1"/>
    <property type="match status" value="1"/>
</dbReference>
<dbReference type="EMBL" id="JAEKLZ010000455">
    <property type="protein sequence ID" value="MBW8728800.1"/>
    <property type="molecule type" value="Genomic_DNA"/>
</dbReference>
<proteinExistence type="predicted"/>
<gene>
    <name evidence="1" type="ORF">JF625_27085</name>
</gene>
<name>A0A952FT35_9PROT</name>
<accession>A0A952FT35</accession>
<dbReference type="AlphaFoldDB" id="A0A952FT35"/>
<organism evidence="1 2">
    <name type="scientific">Inquilinus limosus</name>
    <dbReference type="NCBI Taxonomy" id="171674"/>
    <lineage>
        <taxon>Bacteria</taxon>
        <taxon>Pseudomonadati</taxon>
        <taxon>Pseudomonadota</taxon>
        <taxon>Alphaproteobacteria</taxon>
        <taxon>Rhodospirillales</taxon>
        <taxon>Rhodospirillaceae</taxon>
        <taxon>Inquilinus</taxon>
    </lineage>
</organism>
<feature type="non-terminal residue" evidence="1">
    <location>
        <position position="1"/>
    </location>
</feature>
<sequence length="207" mass="22871">QPIAEAGFVIAAAGARADGAVVVDHLRFDGAPDLHLRRPAETGDFWRQAWVNGVSFFSKRFPPSFRISQDRGEGIIIHGTRQWTDYRVAADVMIHLGREAGVAVRVQGLRRYYAALLSRDGMLRLVRQRDEERIVLAETAFAWSLEHSYDFEVAVQGYRINCRIGDVSLEARDGSAEALRDGGIGLLVHEGALSSNDIRVTAVRPGS</sequence>